<proteinExistence type="predicted"/>
<organism evidence="2 3">
    <name type="scientific">Trichonephila clavipes</name>
    <name type="common">Golden silk orbweaver</name>
    <name type="synonym">Nephila clavipes</name>
    <dbReference type="NCBI Taxonomy" id="2585209"/>
    <lineage>
        <taxon>Eukaryota</taxon>
        <taxon>Metazoa</taxon>
        <taxon>Ecdysozoa</taxon>
        <taxon>Arthropoda</taxon>
        <taxon>Chelicerata</taxon>
        <taxon>Arachnida</taxon>
        <taxon>Araneae</taxon>
        <taxon>Araneomorphae</taxon>
        <taxon>Entelegynae</taxon>
        <taxon>Araneoidea</taxon>
        <taxon>Nephilidae</taxon>
        <taxon>Trichonephila</taxon>
    </lineage>
</organism>
<name>A0A8X6UTN9_TRICX</name>
<sequence length="398" mass="45098">MRMVQSFLSFGKGYLAMEKFCMLMNMDLPSSRTFNIYKKKLCKYLVRSTVKSLNDVRSQVKSAYRSNSAITDIDVTFDGTWLTRVHSSEIGVGYVIDLLTGFVMDFEIMSKRCIECEHAKSGLGENSAEFHVWYEGHISACAINHVGSSCAMKQEAALKLWQISEDSGFRYTTLLSDGDAKTYQYLNTKEVYGPEIKIKKEECINHVSKRLGTSLRKAVKEWRATGVSLGGKSRGSLKEETIKKLSRYYQNAIRSNKGDVEAMKTAIYATLFHSISTDQKPQHFKCPTGNDSWCFFQAALARGEVPGPHVKHVKTPLKETHLAKIMPIYQRLASNELLQRCIRCVTQNSNESLHSIIWGKCSKEMSATLRRVTIAVCEFNFGTKIIRKFAKGKWACFK</sequence>
<feature type="domain" description="Mutator-like transposase" evidence="1">
    <location>
        <begin position="4"/>
        <end position="294"/>
    </location>
</feature>
<evidence type="ECO:0000313" key="2">
    <source>
        <dbReference type="EMBL" id="GFX87283.1"/>
    </source>
</evidence>
<evidence type="ECO:0000259" key="1">
    <source>
        <dbReference type="Pfam" id="PF20700"/>
    </source>
</evidence>
<accession>A0A8X6UTN9</accession>
<dbReference type="EMBL" id="BMAU01021032">
    <property type="protein sequence ID" value="GFX87283.1"/>
    <property type="molecule type" value="Genomic_DNA"/>
</dbReference>
<dbReference type="Proteomes" id="UP000887159">
    <property type="component" value="Unassembled WGS sequence"/>
</dbReference>
<reference evidence="2" key="1">
    <citation type="submission" date="2020-08" db="EMBL/GenBank/DDBJ databases">
        <title>Multicomponent nature underlies the extraordinary mechanical properties of spider dragline silk.</title>
        <authorList>
            <person name="Kono N."/>
            <person name="Nakamura H."/>
            <person name="Mori M."/>
            <person name="Yoshida Y."/>
            <person name="Ohtoshi R."/>
            <person name="Malay A.D."/>
            <person name="Moran D.A.P."/>
            <person name="Tomita M."/>
            <person name="Numata K."/>
            <person name="Arakawa K."/>
        </authorList>
    </citation>
    <scope>NUCLEOTIDE SEQUENCE</scope>
</reference>
<comment type="caution">
    <text evidence="2">The sequence shown here is derived from an EMBL/GenBank/DDBJ whole genome shotgun (WGS) entry which is preliminary data.</text>
</comment>
<dbReference type="AlphaFoldDB" id="A0A8X6UTN9"/>
<dbReference type="Pfam" id="PF20700">
    <property type="entry name" value="Mutator"/>
    <property type="match status" value="1"/>
</dbReference>
<evidence type="ECO:0000313" key="3">
    <source>
        <dbReference type="Proteomes" id="UP000887159"/>
    </source>
</evidence>
<gene>
    <name evidence="2" type="primary">AVEN_209983_1</name>
    <name evidence="2" type="ORF">TNCV_3820131</name>
</gene>
<protein>
    <recommendedName>
        <fullName evidence="1">Mutator-like transposase domain-containing protein</fullName>
    </recommendedName>
</protein>
<keyword evidence="3" id="KW-1185">Reference proteome</keyword>
<dbReference type="InterPro" id="IPR049012">
    <property type="entry name" value="Mutator_transp_dom"/>
</dbReference>
<dbReference type="PANTHER" id="PTHR31751">
    <property type="entry name" value="SI:CH211-108C17.2-RELATED-RELATED"/>
    <property type="match status" value="1"/>
</dbReference>